<dbReference type="InterPro" id="IPR036374">
    <property type="entry name" value="OxRdtase_Mopterin-bd_sf"/>
</dbReference>
<evidence type="ECO:0000313" key="10">
    <source>
        <dbReference type="Proteomes" id="UP001501423"/>
    </source>
</evidence>
<dbReference type="InterPro" id="IPR000572">
    <property type="entry name" value="OxRdtase_Mopterin-bd_dom"/>
</dbReference>
<dbReference type="PRINTS" id="PR00407">
    <property type="entry name" value="EUMOPTERIN"/>
</dbReference>
<keyword evidence="4" id="KW-0479">Metal-binding</keyword>
<dbReference type="Pfam" id="PF00174">
    <property type="entry name" value="Oxidored_molyb"/>
    <property type="match status" value="1"/>
</dbReference>
<dbReference type="SUPFAM" id="SSF56524">
    <property type="entry name" value="Oxidoreductase molybdopterin-binding domain"/>
    <property type="match status" value="1"/>
</dbReference>
<dbReference type="InterPro" id="IPR008335">
    <property type="entry name" value="Mopterin_OxRdtase_euk"/>
</dbReference>
<proteinExistence type="predicted"/>
<dbReference type="EMBL" id="BAAAVA010000001">
    <property type="protein sequence ID" value="GAA2907273.1"/>
    <property type="molecule type" value="Genomic_DNA"/>
</dbReference>
<dbReference type="Gene3D" id="2.60.40.650">
    <property type="match status" value="1"/>
</dbReference>
<evidence type="ECO:0000259" key="7">
    <source>
        <dbReference type="Pfam" id="PF00174"/>
    </source>
</evidence>
<evidence type="ECO:0000256" key="3">
    <source>
        <dbReference type="ARBA" id="ARBA00022617"/>
    </source>
</evidence>
<dbReference type="InterPro" id="IPR005066">
    <property type="entry name" value="MoCF_OxRdtse_dimer"/>
</dbReference>
<keyword evidence="5" id="KW-0560">Oxidoreductase</keyword>
<dbReference type="Pfam" id="PF03404">
    <property type="entry name" value="Mo-co_dimer"/>
    <property type="match status" value="1"/>
</dbReference>
<keyword evidence="3" id="KW-0349">Heme</keyword>
<evidence type="ECO:0000256" key="2">
    <source>
        <dbReference type="ARBA" id="ARBA00022505"/>
    </source>
</evidence>
<dbReference type="InterPro" id="IPR014756">
    <property type="entry name" value="Ig_E-set"/>
</dbReference>
<sequence length="383" mass="40705">MDAVGQALQGPRRVTGRVTGHRRTITTMGMWGKRDDMVVHGREPFNAEPPGAALARAAVTPTDMFYSRNHGPVPRLDPADWRLVVDGLVARPLTLSLDHLRSRFDATEATVTLQCAGNRRADLTVVRPVPGETPWGPGGLSTARFRGARLADVLAHAGIAPEAAHVAFQAPDVSPSAAPPQPYEVSVPRDRALAPDVLLAWAMNGAPLPAVHGAPLRVVVPGWIGARSVKWLTHVTARITPSDGYFQATAYRLPPTGDDPEGVALGPLPLNCAVLTPSDGAVLPRGPVEVTGYALAGEGRTVARVEVSTDGGRAWSRAALDAPAGPGAWQRWRTTLDLPPGDASVLARAWDSSGAGMPESPAQMWNPKGYANHAWPRVRLRVR</sequence>
<evidence type="ECO:0000256" key="4">
    <source>
        <dbReference type="ARBA" id="ARBA00022723"/>
    </source>
</evidence>
<dbReference type="Proteomes" id="UP001501423">
    <property type="component" value="Unassembled WGS sequence"/>
</dbReference>
<dbReference type="InterPro" id="IPR022407">
    <property type="entry name" value="OxRdtase_Mopterin_BS"/>
</dbReference>
<dbReference type="PANTHER" id="PTHR19372:SF7">
    <property type="entry name" value="SULFITE OXIDASE, MITOCHONDRIAL"/>
    <property type="match status" value="1"/>
</dbReference>
<accession>A0ABN3WBG6</accession>
<keyword evidence="10" id="KW-1185">Reference proteome</keyword>
<evidence type="ECO:0000313" key="9">
    <source>
        <dbReference type="EMBL" id="GAA2907273.1"/>
    </source>
</evidence>
<protein>
    <submittedName>
        <fullName evidence="9">Sulfite oxidase</fullName>
    </submittedName>
</protein>
<evidence type="ECO:0000259" key="8">
    <source>
        <dbReference type="Pfam" id="PF03404"/>
    </source>
</evidence>
<dbReference type="PROSITE" id="PS00559">
    <property type="entry name" value="MOLYBDOPTERIN_EUK"/>
    <property type="match status" value="1"/>
</dbReference>
<gene>
    <name evidence="9" type="ORF">GCM10010478_02220</name>
</gene>
<dbReference type="SUPFAM" id="SSF81296">
    <property type="entry name" value="E set domains"/>
    <property type="match status" value="1"/>
</dbReference>
<evidence type="ECO:0000256" key="1">
    <source>
        <dbReference type="ARBA" id="ARBA00001924"/>
    </source>
</evidence>
<comment type="cofactor">
    <cofactor evidence="1">
        <name>Mo-molybdopterin</name>
        <dbReference type="ChEBI" id="CHEBI:71302"/>
    </cofactor>
</comment>
<reference evidence="9 10" key="1">
    <citation type="journal article" date="2019" name="Int. J. Syst. Evol. Microbiol.">
        <title>The Global Catalogue of Microorganisms (GCM) 10K type strain sequencing project: providing services to taxonomists for standard genome sequencing and annotation.</title>
        <authorList>
            <consortium name="The Broad Institute Genomics Platform"/>
            <consortium name="The Broad Institute Genome Sequencing Center for Infectious Disease"/>
            <person name="Wu L."/>
            <person name="Ma J."/>
        </authorList>
    </citation>
    <scope>NUCLEOTIDE SEQUENCE [LARGE SCALE GENOMIC DNA]</scope>
    <source>
        <strain evidence="9 10">JCM 9650</strain>
    </source>
</reference>
<dbReference type="Gene3D" id="3.90.420.10">
    <property type="entry name" value="Oxidoreductase, molybdopterin-binding domain"/>
    <property type="match status" value="1"/>
</dbReference>
<keyword evidence="6" id="KW-0408">Iron</keyword>
<feature type="domain" description="Moybdenum cofactor oxidoreductase dimerisation" evidence="8">
    <location>
        <begin position="268"/>
        <end position="381"/>
    </location>
</feature>
<dbReference type="CDD" id="cd02110">
    <property type="entry name" value="SO_family_Moco_dimer"/>
    <property type="match status" value="1"/>
</dbReference>
<evidence type="ECO:0000256" key="6">
    <source>
        <dbReference type="ARBA" id="ARBA00023004"/>
    </source>
</evidence>
<evidence type="ECO:0000256" key="5">
    <source>
        <dbReference type="ARBA" id="ARBA00023002"/>
    </source>
</evidence>
<organism evidence="9 10">
    <name type="scientific">Streptomyces erythrogriseus</name>
    <dbReference type="NCBI Taxonomy" id="284027"/>
    <lineage>
        <taxon>Bacteria</taxon>
        <taxon>Bacillati</taxon>
        <taxon>Actinomycetota</taxon>
        <taxon>Actinomycetes</taxon>
        <taxon>Kitasatosporales</taxon>
        <taxon>Streptomycetaceae</taxon>
        <taxon>Streptomyces</taxon>
        <taxon>Streptomyces griseoincarnatus group</taxon>
    </lineage>
</organism>
<dbReference type="PANTHER" id="PTHR19372">
    <property type="entry name" value="SULFITE REDUCTASE"/>
    <property type="match status" value="1"/>
</dbReference>
<comment type="caution">
    <text evidence="9">The sequence shown here is derived from an EMBL/GenBank/DDBJ whole genome shotgun (WGS) entry which is preliminary data.</text>
</comment>
<name>A0ABN3WBG6_9ACTN</name>
<keyword evidence="2" id="KW-0500">Molybdenum</keyword>
<feature type="domain" description="Oxidoreductase molybdopterin-binding" evidence="7">
    <location>
        <begin position="70"/>
        <end position="245"/>
    </location>
</feature>